<organism evidence="11 12">
    <name type="scientific">Candidatus Planktophila limnetica</name>
    <dbReference type="NCBI Taxonomy" id="573600"/>
    <lineage>
        <taxon>Bacteria</taxon>
        <taxon>Bacillati</taxon>
        <taxon>Actinomycetota</taxon>
        <taxon>Actinomycetes</taxon>
        <taxon>Candidatus Nanopelagicales</taxon>
        <taxon>Candidatus Nanopelagicaceae</taxon>
        <taxon>Candidatus Planktophila</taxon>
    </lineage>
</organism>
<gene>
    <name evidence="11" type="ORF">PHILAsVB114_00120</name>
</gene>
<dbReference type="AlphaFoldDB" id="A0A249LDA3"/>
<dbReference type="GO" id="GO:0034220">
    <property type="term" value="P:monoatomic ion transmembrane transport"/>
    <property type="evidence" value="ECO:0007669"/>
    <property type="project" value="UniProtKB-KW"/>
</dbReference>
<keyword evidence="6" id="KW-0813">Transport</keyword>
<keyword evidence="4 10" id="KW-1133">Transmembrane helix</keyword>
<comment type="function">
    <text evidence="9">Fluoride-specific ion channel. Important for reducing fluoride concentration in the cell, thus reducing its toxicity.</text>
</comment>
<keyword evidence="5 10" id="KW-0472">Membrane</keyword>
<dbReference type="EMBL" id="CP016782">
    <property type="protein sequence ID" value="ASY27110.1"/>
    <property type="molecule type" value="Genomic_DNA"/>
</dbReference>
<dbReference type="InterPro" id="IPR003691">
    <property type="entry name" value="FluC"/>
</dbReference>
<keyword evidence="3 10" id="KW-0812">Transmembrane</keyword>
<keyword evidence="12" id="KW-1185">Reference proteome</keyword>
<keyword evidence="6" id="KW-0406">Ion transport</keyword>
<feature type="transmembrane region" description="Helical" evidence="10">
    <location>
        <begin position="39"/>
        <end position="55"/>
    </location>
</feature>
<accession>A0A249LDA3</accession>
<evidence type="ECO:0000313" key="12">
    <source>
        <dbReference type="Proteomes" id="UP000217221"/>
    </source>
</evidence>
<comment type="subcellular location">
    <subcellularLocation>
        <location evidence="1">Cell membrane</location>
        <topology evidence="1">Multi-pass membrane protein</topology>
    </subcellularLocation>
</comment>
<evidence type="ECO:0000256" key="8">
    <source>
        <dbReference type="ARBA" id="ARBA00035585"/>
    </source>
</evidence>
<comment type="catalytic activity">
    <reaction evidence="8">
        <text>fluoride(in) = fluoride(out)</text>
        <dbReference type="Rhea" id="RHEA:76159"/>
        <dbReference type="ChEBI" id="CHEBI:17051"/>
    </reaction>
    <physiologicalReaction direction="left-to-right" evidence="8">
        <dbReference type="Rhea" id="RHEA:76160"/>
    </physiologicalReaction>
</comment>
<feature type="transmembrane region" description="Helical" evidence="10">
    <location>
        <begin position="7"/>
        <end position="27"/>
    </location>
</feature>
<dbReference type="GO" id="GO:0005886">
    <property type="term" value="C:plasma membrane"/>
    <property type="evidence" value="ECO:0007669"/>
    <property type="project" value="UniProtKB-SubCell"/>
</dbReference>
<evidence type="ECO:0000256" key="5">
    <source>
        <dbReference type="ARBA" id="ARBA00023136"/>
    </source>
</evidence>
<protein>
    <recommendedName>
        <fullName evidence="10">Fluoride-specific ion channel</fullName>
    </recommendedName>
</protein>
<comment type="similarity">
    <text evidence="7 10">Belongs to the fluoride channel Fluc/FEX (TC 1.A.43) family.</text>
</comment>
<keyword evidence="6" id="KW-0407">Ion channel</keyword>
<dbReference type="RefSeq" id="WP_095697400.1">
    <property type="nucleotide sequence ID" value="NZ_CP016782.1"/>
</dbReference>
<name>A0A249LDA3_9ACTN</name>
<evidence type="ECO:0000256" key="3">
    <source>
        <dbReference type="ARBA" id="ARBA00022692"/>
    </source>
</evidence>
<dbReference type="Proteomes" id="UP000217221">
    <property type="component" value="Chromosome"/>
</dbReference>
<evidence type="ECO:0000256" key="1">
    <source>
        <dbReference type="ARBA" id="ARBA00004651"/>
    </source>
</evidence>
<evidence type="ECO:0000256" key="7">
    <source>
        <dbReference type="ARBA" id="ARBA00035120"/>
    </source>
</evidence>
<feature type="transmembrane region" description="Helical" evidence="10">
    <location>
        <begin position="67"/>
        <end position="87"/>
    </location>
</feature>
<evidence type="ECO:0000256" key="6">
    <source>
        <dbReference type="ARBA" id="ARBA00023303"/>
    </source>
</evidence>
<evidence type="ECO:0000256" key="10">
    <source>
        <dbReference type="RuleBase" id="RU004340"/>
    </source>
</evidence>
<dbReference type="Pfam" id="PF02537">
    <property type="entry name" value="CRCB"/>
    <property type="match status" value="1"/>
</dbReference>
<evidence type="ECO:0000256" key="2">
    <source>
        <dbReference type="ARBA" id="ARBA00022475"/>
    </source>
</evidence>
<reference evidence="11 12" key="1">
    <citation type="submission" date="2016-07" db="EMBL/GenBank/DDBJ databases">
        <title>High microdiversification within the ubiquitous acI lineage of Actinobacteria.</title>
        <authorList>
            <person name="Neuenschwander S.M."/>
            <person name="Salcher M."/>
            <person name="Ghai R."/>
            <person name="Pernthaler J."/>
        </authorList>
    </citation>
    <scope>NUCLEOTIDE SEQUENCE [LARGE SCALE GENOMIC DNA]</scope>
    <source>
        <strain evidence="11">MMS-VB-114</strain>
    </source>
</reference>
<sequence length="123" mass="13052">MNQIVNVRSISLVSLGGVLGSLLRYTIGELFTSSRTSTLIANLLGVAIATFLLVLMQRRGSTDQRHFWLPGFCAGLTTFSAVALLTLQPSDGGTMYLSASVIASLAIIAIVMPIARKVIPARS</sequence>
<dbReference type="KEGG" id="plim:PHILAsVB114_00120"/>
<dbReference type="OrthoDB" id="5148600at2"/>
<evidence type="ECO:0000256" key="9">
    <source>
        <dbReference type="ARBA" id="ARBA00049940"/>
    </source>
</evidence>
<keyword evidence="2 10" id="KW-1003">Cell membrane</keyword>
<evidence type="ECO:0000256" key="4">
    <source>
        <dbReference type="ARBA" id="ARBA00022989"/>
    </source>
</evidence>
<evidence type="ECO:0000313" key="11">
    <source>
        <dbReference type="EMBL" id="ASY27110.1"/>
    </source>
</evidence>
<proteinExistence type="inferred from homology"/>
<feature type="transmembrane region" description="Helical" evidence="10">
    <location>
        <begin position="93"/>
        <end position="115"/>
    </location>
</feature>